<comment type="subunit">
    <text evidence="7">Forms oligomers.</text>
</comment>
<protein>
    <recommendedName>
        <fullName evidence="1 7">Transcriptional regulator MraZ</fullName>
    </recommendedName>
</protein>
<proteinExistence type="inferred from homology"/>
<comment type="caution">
    <text evidence="10">The sequence shown here is derived from an EMBL/GenBank/DDBJ whole genome shotgun (WGS) entry which is preliminary data.</text>
</comment>
<dbReference type="OrthoDB" id="9807753at2"/>
<dbReference type="EMBL" id="QHHQ01000010">
    <property type="protein sequence ID" value="RAH97059.1"/>
    <property type="molecule type" value="Genomic_DNA"/>
</dbReference>
<keyword evidence="4 7" id="KW-0805">Transcription regulation</keyword>
<evidence type="ECO:0000259" key="9">
    <source>
        <dbReference type="PROSITE" id="PS51740"/>
    </source>
</evidence>
<dbReference type="GO" id="GO:0009295">
    <property type="term" value="C:nucleoid"/>
    <property type="evidence" value="ECO:0007669"/>
    <property type="project" value="UniProtKB-SubCell"/>
</dbReference>
<dbReference type="InterPro" id="IPR020603">
    <property type="entry name" value="MraZ_dom"/>
</dbReference>
<dbReference type="CDD" id="cd16320">
    <property type="entry name" value="MraZ_N"/>
    <property type="match status" value="1"/>
</dbReference>
<dbReference type="AlphaFoldDB" id="A0A8B2NE76"/>
<dbReference type="SUPFAM" id="SSF89447">
    <property type="entry name" value="AbrB/MazE/MraZ-like"/>
    <property type="match status" value="1"/>
</dbReference>
<dbReference type="CDD" id="cd16321">
    <property type="entry name" value="MraZ_C"/>
    <property type="match status" value="1"/>
</dbReference>
<dbReference type="RefSeq" id="WP_111352167.1">
    <property type="nucleotide sequence ID" value="NZ_JAIWKD010000010.1"/>
</dbReference>
<dbReference type="InterPro" id="IPR035644">
    <property type="entry name" value="MraZ_C"/>
</dbReference>
<keyword evidence="6 7" id="KW-0804">Transcription</keyword>
<reference evidence="10 11" key="1">
    <citation type="submission" date="2018-05" db="EMBL/GenBank/DDBJ databases">
        <title>Acuticoccus sediminis sp. nov., isolated from deep-sea sediment of Indian Ocean.</title>
        <authorList>
            <person name="Liu X."/>
            <person name="Lai Q."/>
            <person name="Du Y."/>
            <person name="Sun F."/>
            <person name="Zhang X."/>
            <person name="Wang S."/>
            <person name="Shao Z."/>
        </authorList>
    </citation>
    <scope>NUCLEOTIDE SEQUENCE [LARGE SCALE GENOMIC DNA]</scope>
    <source>
        <strain evidence="10 11">PTG4-2</strain>
    </source>
</reference>
<keyword evidence="5 7" id="KW-0238">DNA-binding</keyword>
<dbReference type="InterPro" id="IPR038619">
    <property type="entry name" value="MraZ_sf"/>
</dbReference>
<dbReference type="InterPro" id="IPR007159">
    <property type="entry name" value="SpoVT-AbrB_dom"/>
</dbReference>
<feature type="domain" description="SpoVT-AbrB" evidence="9">
    <location>
        <begin position="7"/>
        <end position="54"/>
    </location>
</feature>
<dbReference type="Proteomes" id="UP000249590">
    <property type="component" value="Unassembled WGS sequence"/>
</dbReference>
<keyword evidence="2 7" id="KW-0963">Cytoplasm</keyword>
<dbReference type="InterPro" id="IPR037914">
    <property type="entry name" value="SpoVT-AbrB_sf"/>
</dbReference>
<dbReference type="GO" id="GO:0005737">
    <property type="term" value="C:cytoplasm"/>
    <property type="evidence" value="ECO:0007669"/>
    <property type="project" value="UniProtKB-UniRule"/>
</dbReference>
<evidence type="ECO:0000256" key="1">
    <source>
        <dbReference type="ARBA" id="ARBA00013860"/>
    </source>
</evidence>
<evidence type="ECO:0000256" key="6">
    <source>
        <dbReference type="ARBA" id="ARBA00023163"/>
    </source>
</evidence>
<dbReference type="GO" id="GO:0000976">
    <property type="term" value="F:transcription cis-regulatory region binding"/>
    <property type="evidence" value="ECO:0007669"/>
    <property type="project" value="TreeGrafter"/>
</dbReference>
<evidence type="ECO:0000256" key="7">
    <source>
        <dbReference type="HAMAP-Rule" id="MF_01008"/>
    </source>
</evidence>
<keyword evidence="11" id="KW-1185">Reference proteome</keyword>
<accession>A0A8B2NE76</accession>
<organism evidence="10 11">
    <name type="scientific">Acuticoccus sediminis</name>
    <dbReference type="NCBI Taxonomy" id="2184697"/>
    <lineage>
        <taxon>Bacteria</taxon>
        <taxon>Pseudomonadati</taxon>
        <taxon>Pseudomonadota</taxon>
        <taxon>Alphaproteobacteria</taxon>
        <taxon>Hyphomicrobiales</taxon>
        <taxon>Amorphaceae</taxon>
        <taxon>Acuticoccus</taxon>
    </lineage>
</organism>
<evidence type="ECO:0000256" key="3">
    <source>
        <dbReference type="ARBA" id="ARBA00022737"/>
    </source>
</evidence>
<evidence type="ECO:0000256" key="2">
    <source>
        <dbReference type="ARBA" id="ARBA00022490"/>
    </source>
</evidence>
<dbReference type="PROSITE" id="PS51740">
    <property type="entry name" value="SPOVT_ABRB"/>
    <property type="match status" value="2"/>
</dbReference>
<dbReference type="Gene3D" id="3.40.1550.20">
    <property type="entry name" value="Transcriptional regulator MraZ domain"/>
    <property type="match status" value="1"/>
</dbReference>
<dbReference type="InterPro" id="IPR003444">
    <property type="entry name" value="MraZ"/>
</dbReference>
<dbReference type="PANTHER" id="PTHR34701:SF1">
    <property type="entry name" value="TRANSCRIPTIONAL REGULATOR MRAZ"/>
    <property type="match status" value="1"/>
</dbReference>
<dbReference type="NCBIfam" id="NF001477">
    <property type="entry name" value="PRK00326.2-4"/>
    <property type="match status" value="1"/>
</dbReference>
<dbReference type="PANTHER" id="PTHR34701">
    <property type="entry name" value="TRANSCRIPTIONAL REGULATOR MRAZ"/>
    <property type="match status" value="1"/>
</dbReference>
<name>A0A8B2NE76_9HYPH</name>
<feature type="domain" description="SpoVT-AbrB" evidence="9">
    <location>
        <begin position="83"/>
        <end position="126"/>
    </location>
</feature>
<dbReference type="InterPro" id="IPR035642">
    <property type="entry name" value="MraZ_N"/>
</dbReference>
<dbReference type="Pfam" id="PF02381">
    <property type="entry name" value="MraZ"/>
    <property type="match status" value="1"/>
</dbReference>
<gene>
    <name evidence="7" type="primary">mraZ</name>
    <name evidence="10" type="ORF">DLJ53_30785</name>
</gene>
<evidence type="ECO:0000313" key="10">
    <source>
        <dbReference type="EMBL" id="RAH97059.1"/>
    </source>
</evidence>
<sequence>MAGFVSNYTNKLDAKGRVSIPAPFRSVLARDGFEGLYCFRSFNAPTVDAGGFQLLNVLESRLADFDPMTEEHEALAMTFYGASETLKIDGEGRVVFTDTIREHAGIDKEVVFVGLNYKFQIWNPVAYEEQRRANQQRALEVMRQAGGRRSGARAGGGGLSLTEMMGQRPAGPLGGDE</sequence>
<dbReference type="GO" id="GO:2000143">
    <property type="term" value="P:negative regulation of DNA-templated transcription initiation"/>
    <property type="evidence" value="ECO:0007669"/>
    <property type="project" value="TreeGrafter"/>
</dbReference>
<feature type="region of interest" description="Disordered" evidence="8">
    <location>
        <begin position="143"/>
        <end position="177"/>
    </location>
</feature>
<keyword evidence="3" id="KW-0677">Repeat</keyword>
<comment type="similarity">
    <text evidence="7">Belongs to the MraZ family.</text>
</comment>
<evidence type="ECO:0000256" key="5">
    <source>
        <dbReference type="ARBA" id="ARBA00023125"/>
    </source>
</evidence>
<evidence type="ECO:0000256" key="4">
    <source>
        <dbReference type="ARBA" id="ARBA00023015"/>
    </source>
</evidence>
<evidence type="ECO:0000256" key="8">
    <source>
        <dbReference type="SAM" id="MobiDB-lite"/>
    </source>
</evidence>
<evidence type="ECO:0000313" key="11">
    <source>
        <dbReference type="Proteomes" id="UP000249590"/>
    </source>
</evidence>
<dbReference type="GO" id="GO:0003700">
    <property type="term" value="F:DNA-binding transcription factor activity"/>
    <property type="evidence" value="ECO:0007669"/>
    <property type="project" value="UniProtKB-UniRule"/>
</dbReference>
<dbReference type="HAMAP" id="MF_01008">
    <property type="entry name" value="MraZ"/>
    <property type="match status" value="1"/>
</dbReference>
<comment type="subcellular location">
    <subcellularLocation>
        <location evidence="7">Cytoplasm</location>
        <location evidence="7">Nucleoid</location>
    </subcellularLocation>
</comment>